<evidence type="ECO:0008006" key="4">
    <source>
        <dbReference type="Google" id="ProtNLM"/>
    </source>
</evidence>
<dbReference type="AlphaFoldDB" id="A0AAW1HVC3"/>
<accession>A0AAW1HVC3</accession>
<name>A0AAW1HVC3_POPJA</name>
<feature type="compositionally biased region" description="Acidic residues" evidence="1">
    <location>
        <begin position="7"/>
        <end position="31"/>
    </location>
</feature>
<keyword evidence="3" id="KW-1185">Reference proteome</keyword>
<dbReference type="Proteomes" id="UP001458880">
    <property type="component" value="Unassembled WGS sequence"/>
</dbReference>
<organism evidence="2 3">
    <name type="scientific">Popillia japonica</name>
    <name type="common">Japanese beetle</name>
    <dbReference type="NCBI Taxonomy" id="7064"/>
    <lineage>
        <taxon>Eukaryota</taxon>
        <taxon>Metazoa</taxon>
        <taxon>Ecdysozoa</taxon>
        <taxon>Arthropoda</taxon>
        <taxon>Hexapoda</taxon>
        <taxon>Insecta</taxon>
        <taxon>Pterygota</taxon>
        <taxon>Neoptera</taxon>
        <taxon>Endopterygota</taxon>
        <taxon>Coleoptera</taxon>
        <taxon>Polyphaga</taxon>
        <taxon>Scarabaeiformia</taxon>
        <taxon>Scarabaeidae</taxon>
        <taxon>Rutelinae</taxon>
        <taxon>Popillia</taxon>
    </lineage>
</organism>
<feature type="region of interest" description="Disordered" evidence="1">
    <location>
        <begin position="1"/>
        <end position="32"/>
    </location>
</feature>
<gene>
    <name evidence="2" type="ORF">QE152_g38994</name>
</gene>
<protein>
    <recommendedName>
        <fullName evidence="4">PiggyBac transposable element-derived protein domain-containing protein</fullName>
    </recommendedName>
</protein>
<evidence type="ECO:0000256" key="1">
    <source>
        <dbReference type="SAM" id="MobiDB-lite"/>
    </source>
</evidence>
<evidence type="ECO:0000313" key="2">
    <source>
        <dbReference type="EMBL" id="KAK9680565.1"/>
    </source>
</evidence>
<comment type="caution">
    <text evidence="2">The sequence shown here is derived from an EMBL/GenBank/DDBJ whole genome shotgun (WGS) entry which is preliminary data.</text>
</comment>
<sequence>MMTGSSDESEDTEDNSDVTDDDSDDEIDENNLDLASNEFLDIPWTHSGIPRPYFPFTNTAGVQIPSLNKNNLLEIFESFFTDELINIIIEKKADGDAQENSDAVALADT</sequence>
<dbReference type="EMBL" id="JASPKY010000882">
    <property type="protein sequence ID" value="KAK9680565.1"/>
    <property type="molecule type" value="Genomic_DNA"/>
</dbReference>
<evidence type="ECO:0000313" key="3">
    <source>
        <dbReference type="Proteomes" id="UP001458880"/>
    </source>
</evidence>
<reference evidence="2 3" key="1">
    <citation type="journal article" date="2024" name="BMC Genomics">
        <title>De novo assembly and annotation of Popillia japonica's genome with initial clues to its potential as an invasive pest.</title>
        <authorList>
            <person name="Cucini C."/>
            <person name="Boschi S."/>
            <person name="Funari R."/>
            <person name="Cardaioli E."/>
            <person name="Iannotti N."/>
            <person name="Marturano G."/>
            <person name="Paoli F."/>
            <person name="Bruttini M."/>
            <person name="Carapelli A."/>
            <person name="Frati F."/>
            <person name="Nardi F."/>
        </authorList>
    </citation>
    <scope>NUCLEOTIDE SEQUENCE [LARGE SCALE GENOMIC DNA]</scope>
    <source>
        <strain evidence="2">DMR45628</strain>
    </source>
</reference>
<proteinExistence type="predicted"/>